<organism evidence="1 2">
    <name type="scientific">Batillaria attramentaria</name>
    <dbReference type="NCBI Taxonomy" id="370345"/>
    <lineage>
        <taxon>Eukaryota</taxon>
        <taxon>Metazoa</taxon>
        <taxon>Spiralia</taxon>
        <taxon>Lophotrochozoa</taxon>
        <taxon>Mollusca</taxon>
        <taxon>Gastropoda</taxon>
        <taxon>Caenogastropoda</taxon>
        <taxon>Sorbeoconcha</taxon>
        <taxon>Cerithioidea</taxon>
        <taxon>Batillariidae</taxon>
        <taxon>Batillaria</taxon>
    </lineage>
</organism>
<evidence type="ECO:0000313" key="2">
    <source>
        <dbReference type="Proteomes" id="UP001519460"/>
    </source>
</evidence>
<protein>
    <submittedName>
        <fullName evidence="1">Uncharacterized protein</fullName>
    </submittedName>
</protein>
<reference evidence="1 2" key="1">
    <citation type="journal article" date="2023" name="Sci. Data">
        <title>Genome assembly of the Korean intertidal mud-creeper Batillaria attramentaria.</title>
        <authorList>
            <person name="Patra A.K."/>
            <person name="Ho P.T."/>
            <person name="Jun S."/>
            <person name="Lee S.J."/>
            <person name="Kim Y."/>
            <person name="Won Y.J."/>
        </authorList>
    </citation>
    <scope>NUCLEOTIDE SEQUENCE [LARGE SCALE GENOMIC DNA]</scope>
    <source>
        <strain evidence="1">Wonlab-2016</strain>
    </source>
</reference>
<gene>
    <name evidence="1" type="ORF">BaRGS_00008098</name>
</gene>
<comment type="caution">
    <text evidence="1">The sequence shown here is derived from an EMBL/GenBank/DDBJ whole genome shotgun (WGS) entry which is preliminary data.</text>
</comment>
<dbReference type="AlphaFoldDB" id="A0ABD0LNG0"/>
<evidence type="ECO:0000313" key="1">
    <source>
        <dbReference type="EMBL" id="KAK7500523.1"/>
    </source>
</evidence>
<dbReference type="Proteomes" id="UP001519460">
    <property type="component" value="Unassembled WGS sequence"/>
</dbReference>
<dbReference type="EMBL" id="JACVVK020000036">
    <property type="protein sequence ID" value="KAK7500523.1"/>
    <property type="molecule type" value="Genomic_DNA"/>
</dbReference>
<keyword evidence="2" id="KW-1185">Reference proteome</keyword>
<name>A0ABD0LNG0_9CAEN</name>
<sequence length="136" mass="15236">MLATQQSFLVLRKQPQPPAGSRLHPCPTPPTVKIANRPCVQNPPQVQFGLPSESDHQWTRGSAGCCTTRHCSVHTGDPLMRRKLVTVAQSNGTYNPPKVLDKRALVRKFKRFRTTFTKKDKIKTLATCEPNMCVLN</sequence>
<proteinExistence type="predicted"/>
<accession>A0ABD0LNG0</accession>